<dbReference type="EMBL" id="SNRW01001094">
    <property type="protein sequence ID" value="KAA6397834.1"/>
    <property type="molecule type" value="Genomic_DNA"/>
</dbReference>
<evidence type="ECO:0000256" key="1">
    <source>
        <dbReference type="SAM" id="MobiDB-lite"/>
    </source>
</evidence>
<accession>A0A5J4WRW4</accession>
<gene>
    <name evidence="3" type="ORF">EZS28_006640</name>
</gene>
<evidence type="ECO:0000313" key="3">
    <source>
        <dbReference type="EMBL" id="KAA6397834.1"/>
    </source>
</evidence>
<feature type="signal peptide" evidence="2">
    <location>
        <begin position="1"/>
        <end position="24"/>
    </location>
</feature>
<feature type="compositionally biased region" description="Basic and acidic residues" evidence="1">
    <location>
        <begin position="90"/>
        <end position="105"/>
    </location>
</feature>
<keyword evidence="2" id="KW-0732">Signal</keyword>
<protein>
    <submittedName>
        <fullName evidence="3">Uncharacterized protein</fullName>
    </submittedName>
</protein>
<evidence type="ECO:0000256" key="2">
    <source>
        <dbReference type="SAM" id="SignalP"/>
    </source>
</evidence>
<feature type="region of interest" description="Disordered" evidence="1">
    <location>
        <begin position="72"/>
        <end position="105"/>
    </location>
</feature>
<feature type="chain" id="PRO_5023892981" evidence="2">
    <location>
        <begin position="25"/>
        <end position="195"/>
    </location>
</feature>
<name>A0A5J4WRW4_9EUKA</name>
<feature type="compositionally biased region" description="Basic and acidic residues" evidence="1">
    <location>
        <begin position="72"/>
        <end position="81"/>
    </location>
</feature>
<dbReference type="Proteomes" id="UP000324800">
    <property type="component" value="Unassembled WGS sequence"/>
</dbReference>
<reference evidence="3 4" key="1">
    <citation type="submission" date="2019-03" db="EMBL/GenBank/DDBJ databases">
        <title>Single cell metagenomics reveals metabolic interactions within the superorganism composed of flagellate Streblomastix strix and complex community of Bacteroidetes bacteria on its surface.</title>
        <authorList>
            <person name="Treitli S.C."/>
            <person name="Kolisko M."/>
            <person name="Husnik F."/>
            <person name="Keeling P."/>
            <person name="Hampl V."/>
        </authorList>
    </citation>
    <scope>NUCLEOTIDE SEQUENCE [LARGE SCALE GENOMIC DNA]</scope>
    <source>
        <strain evidence="3">ST1C</strain>
    </source>
</reference>
<dbReference type="AlphaFoldDB" id="A0A5J4WRW4"/>
<comment type="caution">
    <text evidence="3">The sequence shown here is derived from an EMBL/GenBank/DDBJ whole genome shotgun (WGS) entry which is preliminary data.</text>
</comment>
<organism evidence="3 4">
    <name type="scientific">Streblomastix strix</name>
    <dbReference type="NCBI Taxonomy" id="222440"/>
    <lineage>
        <taxon>Eukaryota</taxon>
        <taxon>Metamonada</taxon>
        <taxon>Preaxostyla</taxon>
        <taxon>Oxymonadida</taxon>
        <taxon>Streblomastigidae</taxon>
        <taxon>Streblomastix</taxon>
    </lineage>
</organism>
<evidence type="ECO:0000313" key="4">
    <source>
        <dbReference type="Proteomes" id="UP000324800"/>
    </source>
</evidence>
<sequence length="195" mass="22514">MKRRGKLWTTVMLLGVAWAWGSLGMNTQYLHSCGLVFSSDDIPFDFEIEENKTEIVKANLLLKTDLIKEKEKDMKNDKEQNLDQIVGNVKQKEKEEDNNQEQEKDNVIENKKQKSQVKDNLYSGYTRIEKPKACPDLIVITCRPNQRVPNIQMLSNIRQDLPWLNRTRLIVAISNEGEASFVEIEAHLQSVAKPE</sequence>
<proteinExistence type="predicted"/>